<sequence length="55" mass="6129">MEISTSSVPSVRRSRGGVPVNKQEQKGSNWCRIMMQRLGARLHFQKTGAEWAPGS</sequence>
<name>M8A5L3_TRIUA</name>
<feature type="compositionally biased region" description="Low complexity" evidence="1">
    <location>
        <begin position="1"/>
        <end position="20"/>
    </location>
</feature>
<proteinExistence type="predicted"/>
<gene>
    <name evidence="2" type="ORF">TRIUR3_34528</name>
</gene>
<protein>
    <submittedName>
        <fullName evidence="2">Uncharacterized protein</fullName>
    </submittedName>
</protein>
<reference evidence="2" key="1">
    <citation type="journal article" date="2013" name="Nature">
        <title>Draft genome of the wheat A-genome progenitor Triticum urartu.</title>
        <authorList>
            <person name="Ling H.Q."/>
            <person name="Zhao S."/>
            <person name="Liu D."/>
            <person name="Wang J."/>
            <person name="Sun H."/>
            <person name="Zhang C."/>
            <person name="Fan H."/>
            <person name="Li D."/>
            <person name="Dong L."/>
            <person name="Tao Y."/>
            <person name="Gao C."/>
            <person name="Wu H."/>
            <person name="Li Y."/>
            <person name="Cui Y."/>
            <person name="Guo X."/>
            <person name="Zheng S."/>
            <person name="Wang B."/>
            <person name="Yu K."/>
            <person name="Liang Q."/>
            <person name="Yang W."/>
            <person name="Lou X."/>
            <person name="Chen J."/>
            <person name="Feng M."/>
            <person name="Jian J."/>
            <person name="Zhang X."/>
            <person name="Luo G."/>
            <person name="Jiang Y."/>
            <person name="Liu J."/>
            <person name="Wang Z."/>
            <person name="Sha Y."/>
            <person name="Zhang B."/>
            <person name="Wu H."/>
            <person name="Tang D."/>
            <person name="Shen Q."/>
            <person name="Xue P."/>
            <person name="Zou S."/>
            <person name="Wang X."/>
            <person name="Liu X."/>
            <person name="Wang F."/>
            <person name="Yang Y."/>
            <person name="An X."/>
            <person name="Dong Z."/>
            <person name="Zhang K."/>
            <person name="Zhang X."/>
            <person name="Luo M.C."/>
            <person name="Dvorak J."/>
            <person name="Tong Y."/>
            <person name="Wang J."/>
            <person name="Yang H."/>
            <person name="Li Z."/>
            <person name="Wang D."/>
            <person name="Zhang A."/>
            <person name="Wang J."/>
        </authorList>
    </citation>
    <scope>NUCLEOTIDE SEQUENCE</scope>
</reference>
<feature type="region of interest" description="Disordered" evidence="1">
    <location>
        <begin position="1"/>
        <end position="27"/>
    </location>
</feature>
<evidence type="ECO:0000313" key="2">
    <source>
        <dbReference type="EMBL" id="EMS59960.1"/>
    </source>
</evidence>
<dbReference type="EMBL" id="KD115136">
    <property type="protein sequence ID" value="EMS59960.1"/>
    <property type="molecule type" value="Genomic_DNA"/>
</dbReference>
<accession>M8A5L3</accession>
<dbReference type="AlphaFoldDB" id="M8A5L3"/>
<organism evidence="2">
    <name type="scientific">Triticum urartu</name>
    <name type="common">Red wild einkorn</name>
    <name type="synonym">Crithodium urartu</name>
    <dbReference type="NCBI Taxonomy" id="4572"/>
    <lineage>
        <taxon>Eukaryota</taxon>
        <taxon>Viridiplantae</taxon>
        <taxon>Streptophyta</taxon>
        <taxon>Embryophyta</taxon>
        <taxon>Tracheophyta</taxon>
        <taxon>Spermatophyta</taxon>
        <taxon>Magnoliopsida</taxon>
        <taxon>Liliopsida</taxon>
        <taxon>Poales</taxon>
        <taxon>Poaceae</taxon>
        <taxon>BOP clade</taxon>
        <taxon>Pooideae</taxon>
        <taxon>Triticodae</taxon>
        <taxon>Triticeae</taxon>
        <taxon>Triticinae</taxon>
        <taxon>Triticum</taxon>
    </lineage>
</organism>
<evidence type="ECO:0000256" key="1">
    <source>
        <dbReference type="SAM" id="MobiDB-lite"/>
    </source>
</evidence>